<sequence length="264" mass="29303">MKDLTGNPSVLFLTFDSLRYDIAVKSFHAGLTPHLAAWIPHGWEERHTPGTFTFAAHQAFFAGFLPTPARPGRHERLFAARFEGSETTTANTFVFDTPDIVSGFRAGGYRTACIGGVGFFNKKTPLGQVLPSLFEESYWEPQFGVTDPNSTRNQFTFAARWLKQLAANEKFFLFINISAIHQPNYFYEPGPATDSLTTHAAALRYVDSQLPVLVDALRARGDTFTILCADHGTAYGEDGYTGHRLSHPSVLTVPYAHIVLKKRA</sequence>
<evidence type="ECO:0000313" key="2">
    <source>
        <dbReference type="EMBL" id="MBT1710700.1"/>
    </source>
</evidence>
<dbReference type="RefSeq" id="WP_254086276.1">
    <property type="nucleotide sequence ID" value="NZ_JAHESE010000025.1"/>
</dbReference>
<dbReference type="InterPro" id="IPR000917">
    <property type="entry name" value="Sulfatase_N"/>
</dbReference>
<feature type="domain" description="Sulfatase N-terminal" evidence="1">
    <location>
        <begin position="8"/>
        <end position="245"/>
    </location>
</feature>
<evidence type="ECO:0000313" key="3">
    <source>
        <dbReference type="Proteomes" id="UP001319080"/>
    </source>
</evidence>
<dbReference type="NCBIfam" id="NF038075">
    <property type="entry name" value="fam_STM4013"/>
    <property type="match status" value="1"/>
</dbReference>
<dbReference type="Pfam" id="PF00884">
    <property type="entry name" value="Sulfatase"/>
    <property type="match status" value="1"/>
</dbReference>
<dbReference type="EMBL" id="JAHESE010000025">
    <property type="protein sequence ID" value="MBT1710700.1"/>
    <property type="molecule type" value="Genomic_DNA"/>
</dbReference>
<dbReference type="InterPro" id="IPR047838">
    <property type="entry name" value="STM4013-like"/>
</dbReference>
<name>A0AAP2GVL5_9BACT</name>
<dbReference type="GO" id="GO:0016787">
    <property type="term" value="F:hydrolase activity"/>
    <property type="evidence" value="ECO:0007669"/>
    <property type="project" value="UniProtKB-KW"/>
</dbReference>
<keyword evidence="3" id="KW-1185">Reference proteome</keyword>
<dbReference type="SUPFAM" id="SSF53649">
    <property type="entry name" value="Alkaline phosphatase-like"/>
    <property type="match status" value="1"/>
</dbReference>
<evidence type="ECO:0000259" key="1">
    <source>
        <dbReference type="Pfam" id="PF00884"/>
    </source>
</evidence>
<gene>
    <name evidence="2" type="ORF">KK062_20835</name>
</gene>
<comment type="caution">
    <text evidence="2">The sequence shown here is derived from an EMBL/GenBank/DDBJ whole genome shotgun (WGS) entry which is preliminary data.</text>
</comment>
<dbReference type="AlphaFoldDB" id="A0AAP2GVL5"/>
<dbReference type="Proteomes" id="UP001319080">
    <property type="component" value="Unassembled WGS sequence"/>
</dbReference>
<dbReference type="Gene3D" id="3.40.720.10">
    <property type="entry name" value="Alkaline Phosphatase, subunit A"/>
    <property type="match status" value="1"/>
</dbReference>
<organism evidence="2 3">
    <name type="scientific">Dawidia cretensis</name>
    <dbReference type="NCBI Taxonomy" id="2782350"/>
    <lineage>
        <taxon>Bacteria</taxon>
        <taxon>Pseudomonadati</taxon>
        <taxon>Bacteroidota</taxon>
        <taxon>Cytophagia</taxon>
        <taxon>Cytophagales</taxon>
        <taxon>Chryseotaleaceae</taxon>
        <taxon>Dawidia</taxon>
    </lineage>
</organism>
<keyword evidence="2" id="KW-0378">Hydrolase</keyword>
<dbReference type="InterPro" id="IPR017850">
    <property type="entry name" value="Alkaline_phosphatase_core_sf"/>
</dbReference>
<reference evidence="2 3" key="1">
    <citation type="submission" date="2021-05" db="EMBL/GenBank/DDBJ databases">
        <title>A Polyphasic approach of four new species of the genus Ohtaekwangia: Ohtaekwangia histidinii sp. nov., Ohtaekwangia cretensis sp. nov., Ohtaekwangia indiensis sp. nov., Ohtaekwangia reichenbachii sp. nov. from diverse environment.</title>
        <authorList>
            <person name="Octaviana S."/>
        </authorList>
    </citation>
    <scope>NUCLEOTIDE SEQUENCE [LARGE SCALE GENOMIC DNA]</scope>
    <source>
        <strain evidence="2 3">PWU5</strain>
    </source>
</reference>
<proteinExistence type="predicted"/>
<protein>
    <submittedName>
        <fullName evidence="2">STM4013/SEN3800 family hydrolase</fullName>
    </submittedName>
</protein>
<accession>A0AAP2GVL5</accession>